<accession>A0ABQ7SB38</accession>
<dbReference type="Proteomes" id="UP000825002">
    <property type="component" value="Unassembled WGS sequence"/>
</dbReference>
<feature type="non-terminal residue" evidence="2">
    <location>
        <position position="1"/>
    </location>
</feature>
<dbReference type="PANTHER" id="PTHR46295">
    <property type="entry name" value="ENDOPLASMIC RETICULUM RESIDENT PROTEIN 44"/>
    <property type="match status" value="1"/>
</dbReference>
<dbReference type="InterPro" id="IPR013766">
    <property type="entry name" value="Thioredoxin_domain"/>
</dbReference>
<evidence type="ECO:0000313" key="3">
    <source>
        <dbReference type="Proteomes" id="UP000825002"/>
    </source>
</evidence>
<dbReference type="Pfam" id="PF00085">
    <property type="entry name" value="Thioredoxin"/>
    <property type="match status" value="1"/>
</dbReference>
<sequence length="392" mass="45313">MIFHLISLSHQQRTANYQIIVLNFYADWCPFSARWKPIFQETARQVYNETLNNNDPYQIVFGQINCEVETTLSQRFRINKFPTTKLLLSGKASKKEYRGARTAEAFKEYVRKFLTDPIVYVDKYMGELVGKVDERKGAVVLYSLDPNDHLKHPPQQSAELRTFRRVAQHLREDCQFFEASGQAAHGHVTQGESHTIIFKPHHSKLNDPSEIRYPMSLTDFENLHRWIKDNCIPLVREITFENAEEMTEEGLPFVILFYDPNDKSHIDIFKKVVNDELRSETSSVTFLIADGHVFSHPLKHLGKTVKDLPLVAIDSFKHLFLFKKPISEIGKPGQLKQFVLDLHSGKLDREWHFGPDPAEATSNEIKQTSPPDSAFLKLAPSPNRYTLMRDEL</sequence>
<organism evidence="2 3">
    <name type="scientific">Fragariocoptes setiger</name>
    <dbReference type="NCBI Taxonomy" id="1670756"/>
    <lineage>
        <taxon>Eukaryota</taxon>
        <taxon>Metazoa</taxon>
        <taxon>Ecdysozoa</taxon>
        <taxon>Arthropoda</taxon>
        <taxon>Chelicerata</taxon>
        <taxon>Arachnida</taxon>
        <taxon>Acari</taxon>
        <taxon>Acariformes</taxon>
        <taxon>Trombidiformes</taxon>
        <taxon>Prostigmata</taxon>
        <taxon>Eupodina</taxon>
        <taxon>Eriophyoidea</taxon>
        <taxon>Phytoptidae</taxon>
        <taxon>Fragariocoptes</taxon>
    </lineage>
</organism>
<protein>
    <submittedName>
        <fullName evidence="2">Endoplasmic reticulum resident protein 44</fullName>
    </submittedName>
</protein>
<comment type="caution">
    <text evidence="2">The sequence shown here is derived from an EMBL/GenBank/DDBJ whole genome shotgun (WGS) entry which is preliminary data.</text>
</comment>
<evidence type="ECO:0000313" key="2">
    <source>
        <dbReference type="EMBL" id="KAG9510616.1"/>
    </source>
</evidence>
<evidence type="ECO:0000259" key="1">
    <source>
        <dbReference type="PROSITE" id="PS51352"/>
    </source>
</evidence>
<dbReference type="Pfam" id="PF13848">
    <property type="entry name" value="Thioredoxin_6"/>
    <property type="match status" value="1"/>
</dbReference>
<dbReference type="InterPro" id="IPR052643">
    <property type="entry name" value="ERP44"/>
</dbReference>
<keyword evidence="3" id="KW-1185">Reference proteome</keyword>
<proteinExistence type="predicted"/>
<gene>
    <name evidence="2" type="primary">ERP44</name>
    <name evidence="2" type="ORF">GZH46_00830</name>
</gene>
<dbReference type="EMBL" id="JAIFTH010000110">
    <property type="protein sequence ID" value="KAG9510616.1"/>
    <property type="molecule type" value="Genomic_DNA"/>
</dbReference>
<dbReference type="PANTHER" id="PTHR46295:SF1">
    <property type="entry name" value="ENDOPLASMIC RETICULUM RESIDENT PROTEIN 44"/>
    <property type="match status" value="1"/>
</dbReference>
<dbReference type="Gene3D" id="3.40.30.10">
    <property type="entry name" value="Glutaredoxin"/>
    <property type="match status" value="3"/>
</dbReference>
<dbReference type="PROSITE" id="PS51352">
    <property type="entry name" value="THIOREDOXIN_2"/>
    <property type="match status" value="1"/>
</dbReference>
<name>A0ABQ7SB38_9ACAR</name>
<dbReference type="InterPro" id="IPR036249">
    <property type="entry name" value="Thioredoxin-like_sf"/>
</dbReference>
<dbReference type="SUPFAM" id="SSF52833">
    <property type="entry name" value="Thioredoxin-like"/>
    <property type="match status" value="3"/>
</dbReference>
<reference evidence="2 3" key="1">
    <citation type="submission" date="2020-10" db="EMBL/GenBank/DDBJ databases">
        <authorList>
            <person name="Klimov P.B."/>
            <person name="Dyachkov S.M."/>
            <person name="Chetverikov P.E."/>
        </authorList>
    </citation>
    <scope>NUCLEOTIDE SEQUENCE [LARGE SCALE GENOMIC DNA]</scope>
    <source>
        <strain evidence="2">BMOC 18-1129-001#AD2665</strain>
        <tissue evidence="2">Entire mites</tissue>
    </source>
</reference>
<feature type="domain" description="Thioredoxin" evidence="1">
    <location>
        <begin position="1"/>
        <end position="115"/>
    </location>
</feature>